<accession>A0A6V8L864</accession>
<comment type="caution">
    <text evidence="1">The sequence shown here is derived from an EMBL/GenBank/DDBJ whole genome shotgun (WGS) entry which is preliminary data.</text>
</comment>
<dbReference type="Proteomes" id="UP000482960">
    <property type="component" value="Unassembled WGS sequence"/>
</dbReference>
<reference evidence="1 2" key="1">
    <citation type="submission" date="2020-03" db="EMBL/GenBank/DDBJ databases">
        <title>Whole genome shotgun sequence of Phytohabitans rumicis NBRC 108638.</title>
        <authorList>
            <person name="Komaki H."/>
            <person name="Tamura T."/>
        </authorList>
    </citation>
    <scope>NUCLEOTIDE SEQUENCE [LARGE SCALE GENOMIC DNA]</scope>
    <source>
        <strain evidence="1 2">NBRC 108638</strain>
    </source>
</reference>
<dbReference type="EMBL" id="BLPG01000001">
    <property type="protein sequence ID" value="GFJ91178.1"/>
    <property type="molecule type" value="Genomic_DNA"/>
</dbReference>
<proteinExistence type="predicted"/>
<evidence type="ECO:0008006" key="3">
    <source>
        <dbReference type="Google" id="ProtNLM"/>
    </source>
</evidence>
<dbReference type="AlphaFoldDB" id="A0A6V8L864"/>
<organism evidence="1 2">
    <name type="scientific">Phytohabitans rumicis</name>
    <dbReference type="NCBI Taxonomy" id="1076125"/>
    <lineage>
        <taxon>Bacteria</taxon>
        <taxon>Bacillati</taxon>
        <taxon>Actinomycetota</taxon>
        <taxon>Actinomycetes</taxon>
        <taxon>Micromonosporales</taxon>
        <taxon>Micromonosporaceae</taxon>
    </lineage>
</organism>
<gene>
    <name evidence="1" type="ORF">Prum_048200</name>
</gene>
<protein>
    <recommendedName>
        <fullName evidence="3">ABM domain-containing protein</fullName>
    </recommendedName>
</protein>
<name>A0A6V8L864_9ACTN</name>
<evidence type="ECO:0000313" key="1">
    <source>
        <dbReference type="EMBL" id="GFJ91178.1"/>
    </source>
</evidence>
<keyword evidence="2" id="KW-1185">Reference proteome</keyword>
<evidence type="ECO:0000313" key="2">
    <source>
        <dbReference type="Proteomes" id="UP000482960"/>
    </source>
</evidence>
<sequence>MPVVLVHEGPTLTQERYEEAVRRLNGGRSRMETPADWPVEGLLVHAAGQGAHGFRVVDVWESEDACRRFGDQLRPVLEEVGIKEEPELYAAHTFVSA</sequence>
<reference evidence="1 2" key="2">
    <citation type="submission" date="2020-03" db="EMBL/GenBank/DDBJ databases">
        <authorList>
            <person name="Ichikawa N."/>
            <person name="Kimura A."/>
            <person name="Kitahashi Y."/>
            <person name="Uohara A."/>
        </authorList>
    </citation>
    <scope>NUCLEOTIDE SEQUENCE [LARGE SCALE GENOMIC DNA]</scope>
    <source>
        <strain evidence="1 2">NBRC 108638</strain>
    </source>
</reference>